<reference evidence="5" key="1">
    <citation type="journal article" date="2012" name="Nature">
        <title>A physical, genetic and functional sequence assembly of the barley genome.</title>
        <authorList>
            <consortium name="The International Barley Genome Sequencing Consortium"/>
            <person name="Mayer K.F."/>
            <person name="Waugh R."/>
            <person name="Brown J.W."/>
            <person name="Schulman A."/>
            <person name="Langridge P."/>
            <person name="Platzer M."/>
            <person name="Fincher G.B."/>
            <person name="Muehlbauer G.J."/>
            <person name="Sato K."/>
            <person name="Close T.J."/>
            <person name="Wise R.P."/>
            <person name="Stein N."/>
        </authorList>
    </citation>
    <scope>NUCLEOTIDE SEQUENCE [LARGE SCALE GENOMIC DNA]</scope>
    <source>
        <strain evidence="5">cv. Morex</strain>
    </source>
</reference>
<organism evidence="4 5">
    <name type="scientific">Hordeum vulgare subsp. vulgare</name>
    <name type="common">Domesticated barley</name>
    <dbReference type="NCBI Taxonomy" id="112509"/>
    <lineage>
        <taxon>Eukaryota</taxon>
        <taxon>Viridiplantae</taxon>
        <taxon>Streptophyta</taxon>
        <taxon>Embryophyta</taxon>
        <taxon>Tracheophyta</taxon>
        <taxon>Spermatophyta</taxon>
        <taxon>Magnoliopsida</taxon>
        <taxon>Liliopsida</taxon>
        <taxon>Poales</taxon>
        <taxon>Poaceae</taxon>
        <taxon>BOP clade</taxon>
        <taxon>Pooideae</taxon>
        <taxon>Triticodae</taxon>
        <taxon>Triticeae</taxon>
        <taxon>Hordeinae</taxon>
        <taxon>Hordeum</taxon>
    </lineage>
</organism>
<accession>A0A8I6YKA1</accession>
<keyword evidence="5" id="KW-1185">Reference proteome</keyword>
<dbReference type="Proteomes" id="UP000011116">
    <property type="component" value="Chromosome 7H"/>
</dbReference>
<dbReference type="PANTHER" id="PTHR32141">
    <property type="match status" value="1"/>
</dbReference>
<evidence type="ECO:0000259" key="2">
    <source>
        <dbReference type="Pfam" id="PF08387"/>
    </source>
</evidence>
<sequence>MRKEVGGPRETSPARSSIPPEILRNPRLPTMADGAASVVSTAGYDGDDRISALHDDLLCAIISRLSVTDAARTTTLGPRWRHLWHSTPLALDDADLHKSVRDAVVPRILADHPGPFRSVILAEVRFASLDHELAEWPSLLATKGIQILALVNKHIQSHHTSRRLPAEILRCVSLQRLLLGFWTFPVDLSRGADVIFPHLQRLNMIGNAMSDHDLEYLLAASPVLKIITLARNKLKHVHLRSQSLQCVVIGRSAVKEVAVMETPLLDRLILLEPSPSAVGSARLRIKIACAANLRVLGYLEPRAHKLQIGYEVIEPNIMASPRAVLPSVKILALKVNFGVFGEVNMLARFLRCFPNVDTLHIESLPHDPSIPGYELTGELQEYHAKFWQGVSPIKCLRSHVNRMVLHKYRGYQNEFEFLKFIAKDAPELQSLVLVPHEESFTLPDEMNEMIDRLGCPRFRAWTSKVLLVLTKVDIGFGVMTASDLTVEDPFRCSMHG</sequence>
<dbReference type="InterPro" id="IPR006566">
    <property type="entry name" value="FBD"/>
</dbReference>
<feature type="region of interest" description="Disordered" evidence="1">
    <location>
        <begin position="1"/>
        <end position="26"/>
    </location>
</feature>
<dbReference type="InterPro" id="IPR055411">
    <property type="entry name" value="LRR_FXL15/At3g58940/PEG3-like"/>
</dbReference>
<feature type="domain" description="FBD" evidence="2">
    <location>
        <begin position="391"/>
        <end position="433"/>
    </location>
</feature>
<evidence type="ECO:0000259" key="3">
    <source>
        <dbReference type="Pfam" id="PF24758"/>
    </source>
</evidence>
<evidence type="ECO:0000313" key="4">
    <source>
        <dbReference type="EnsemblPlants" id="HORVU.MOREX.r3.7HG0720340.1"/>
    </source>
</evidence>
<gene>
    <name evidence="4" type="primary">LOC123407612</name>
</gene>
<dbReference type="Pfam" id="PF24758">
    <property type="entry name" value="LRR_At5g56370"/>
    <property type="match status" value="1"/>
</dbReference>
<reference evidence="4" key="2">
    <citation type="submission" date="2020-10" db="EMBL/GenBank/DDBJ databases">
        <authorList>
            <person name="Scholz U."/>
            <person name="Mascher M."/>
            <person name="Fiebig A."/>
        </authorList>
    </citation>
    <scope>NUCLEOTIDE SEQUENCE [LARGE SCALE GENOMIC DNA]</scope>
    <source>
        <strain evidence="4">cv. Morex</strain>
    </source>
</reference>
<dbReference type="Gramene" id="HORVU.MOREX.r3.7HG0720340.1">
    <property type="protein sequence ID" value="HORVU.MOREX.r3.7HG0720340.1"/>
    <property type="gene ID" value="HORVU.MOREX.r3.7HG0720340"/>
</dbReference>
<dbReference type="Gramene" id="HORVU.MOREX.r2.7HG0597340.1">
    <property type="protein sequence ID" value="HORVU.MOREX.r2.7HG0597340.1"/>
    <property type="gene ID" value="HORVU.MOREX.r2.7HG0597340"/>
</dbReference>
<evidence type="ECO:0000256" key="1">
    <source>
        <dbReference type="SAM" id="MobiDB-lite"/>
    </source>
</evidence>
<protein>
    <recommendedName>
        <fullName evidence="6">FBD domain-containing protein</fullName>
    </recommendedName>
</protein>
<dbReference type="InterPro" id="IPR036047">
    <property type="entry name" value="F-box-like_dom_sf"/>
</dbReference>
<dbReference type="PANTHER" id="PTHR32141:SF153">
    <property type="entry name" value="OS06G0685200 PROTEIN"/>
    <property type="match status" value="1"/>
</dbReference>
<dbReference type="InterPro" id="IPR055302">
    <property type="entry name" value="F-box_dom-containing"/>
</dbReference>
<proteinExistence type="predicted"/>
<dbReference type="SUPFAM" id="SSF52058">
    <property type="entry name" value="L domain-like"/>
    <property type="match status" value="1"/>
</dbReference>
<dbReference type="SUPFAM" id="SSF81383">
    <property type="entry name" value="F-box domain"/>
    <property type="match status" value="1"/>
</dbReference>
<reference evidence="4" key="3">
    <citation type="submission" date="2022-01" db="UniProtKB">
        <authorList>
            <consortium name="EnsemblPlants"/>
        </authorList>
    </citation>
    <scope>IDENTIFICATION</scope>
    <source>
        <strain evidence="4">subsp. vulgare</strain>
    </source>
</reference>
<feature type="domain" description="F-box/LRR-repeat protein 15/At3g58940/PEG3-like LRR" evidence="3">
    <location>
        <begin position="133"/>
        <end position="361"/>
    </location>
</feature>
<dbReference type="AlphaFoldDB" id="A0A8I6YKA1"/>
<dbReference type="Pfam" id="PF08387">
    <property type="entry name" value="FBD"/>
    <property type="match status" value="1"/>
</dbReference>
<dbReference type="EnsemblPlants" id="HORVU.MOREX.r3.7HG0720340.1">
    <property type="protein sequence ID" value="HORVU.MOREX.r3.7HG0720340.1"/>
    <property type="gene ID" value="HORVU.MOREX.r3.7HG0720340"/>
</dbReference>
<name>A0A8I6YKA1_HORVV</name>
<evidence type="ECO:0008006" key="6">
    <source>
        <dbReference type="Google" id="ProtNLM"/>
    </source>
</evidence>
<evidence type="ECO:0000313" key="5">
    <source>
        <dbReference type="Proteomes" id="UP000011116"/>
    </source>
</evidence>